<dbReference type="Gene3D" id="3.40.50.620">
    <property type="entry name" value="HUPs"/>
    <property type="match status" value="1"/>
</dbReference>
<protein>
    <recommendedName>
        <fullName evidence="8">tRNA(Ile)-lysidine synthase</fullName>
        <ecNumber evidence="8">6.3.4.19</ecNumber>
    </recommendedName>
    <alternativeName>
        <fullName evidence="8">tRNA(Ile)-2-lysyl-cytidine synthase</fullName>
    </alternativeName>
    <alternativeName>
        <fullName evidence="8">tRNA(Ile)-lysidine synthetase</fullName>
    </alternativeName>
</protein>
<organism evidence="10 11">
    <name type="scientific">Pedobacter helvus</name>
    <dbReference type="NCBI Taxonomy" id="2563444"/>
    <lineage>
        <taxon>Bacteria</taxon>
        <taxon>Pseudomonadati</taxon>
        <taxon>Bacteroidota</taxon>
        <taxon>Sphingobacteriia</taxon>
        <taxon>Sphingobacteriales</taxon>
        <taxon>Sphingobacteriaceae</taxon>
        <taxon>Pedobacter</taxon>
    </lineage>
</organism>
<dbReference type="InterPro" id="IPR012795">
    <property type="entry name" value="tRNA_Ile_lys_synt_N"/>
</dbReference>
<dbReference type="PANTHER" id="PTHR43033">
    <property type="entry name" value="TRNA(ILE)-LYSIDINE SYNTHASE-RELATED"/>
    <property type="match status" value="1"/>
</dbReference>
<comment type="caution">
    <text evidence="10">The sequence shown here is derived from an EMBL/GenBank/DDBJ whole genome shotgun (WGS) entry which is preliminary data.</text>
</comment>
<evidence type="ECO:0000256" key="8">
    <source>
        <dbReference type="HAMAP-Rule" id="MF_01161"/>
    </source>
</evidence>
<dbReference type="NCBIfam" id="TIGR02432">
    <property type="entry name" value="lysidine_TilS_N"/>
    <property type="match status" value="1"/>
</dbReference>
<dbReference type="NCBIfam" id="TIGR02433">
    <property type="entry name" value="lysidine_TilS_C"/>
    <property type="match status" value="1"/>
</dbReference>
<comment type="domain">
    <text evidence="8">The N-terminal region contains the highly conserved SGGXDS motif, predicted to be a P-loop motif involved in ATP binding.</text>
</comment>
<dbReference type="EC" id="6.3.4.19" evidence="8"/>
<dbReference type="InterPro" id="IPR012796">
    <property type="entry name" value="Lysidine-tRNA-synth_C"/>
</dbReference>
<comment type="function">
    <text evidence="8">Ligates lysine onto the cytidine present at position 34 of the AUA codon-specific tRNA(Ile) that contains the anticodon CAU, in an ATP-dependent manner. Cytidine is converted to lysidine, thus changing the amino acid specificity of the tRNA from methionine to isoleucine.</text>
</comment>
<dbReference type="CDD" id="cd01992">
    <property type="entry name" value="TilS_N"/>
    <property type="match status" value="1"/>
</dbReference>
<evidence type="ECO:0000256" key="2">
    <source>
        <dbReference type="ARBA" id="ARBA00022490"/>
    </source>
</evidence>
<evidence type="ECO:0000256" key="3">
    <source>
        <dbReference type="ARBA" id="ARBA00022598"/>
    </source>
</evidence>
<comment type="catalytic activity">
    <reaction evidence="7 8">
        <text>cytidine(34) in tRNA(Ile2) + L-lysine + ATP = lysidine(34) in tRNA(Ile2) + AMP + diphosphate + H(+)</text>
        <dbReference type="Rhea" id="RHEA:43744"/>
        <dbReference type="Rhea" id="RHEA-COMP:10625"/>
        <dbReference type="Rhea" id="RHEA-COMP:10670"/>
        <dbReference type="ChEBI" id="CHEBI:15378"/>
        <dbReference type="ChEBI" id="CHEBI:30616"/>
        <dbReference type="ChEBI" id="CHEBI:32551"/>
        <dbReference type="ChEBI" id="CHEBI:33019"/>
        <dbReference type="ChEBI" id="CHEBI:82748"/>
        <dbReference type="ChEBI" id="CHEBI:83665"/>
        <dbReference type="ChEBI" id="CHEBI:456215"/>
        <dbReference type="EC" id="6.3.4.19"/>
    </reaction>
</comment>
<evidence type="ECO:0000256" key="1">
    <source>
        <dbReference type="ARBA" id="ARBA00004496"/>
    </source>
</evidence>
<reference evidence="10 11" key="1">
    <citation type="submission" date="2024-12" db="EMBL/GenBank/DDBJ databases">
        <authorList>
            <person name="Hu S."/>
        </authorList>
    </citation>
    <scope>NUCLEOTIDE SEQUENCE [LARGE SCALE GENOMIC DNA]</scope>
    <source>
        <strain evidence="10 11">P-25</strain>
    </source>
</reference>
<evidence type="ECO:0000256" key="7">
    <source>
        <dbReference type="ARBA" id="ARBA00048539"/>
    </source>
</evidence>
<dbReference type="InterPro" id="IPR012094">
    <property type="entry name" value="tRNA_Ile_lys_synt"/>
</dbReference>
<dbReference type="SUPFAM" id="SSF52402">
    <property type="entry name" value="Adenine nucleotide alpha hydrolases-like"/>
    <property type="match status" value="1"/>
</dbReference>
<dbReference type="InterPro" id="IPR011063">
    <property type="entry name" value="TilS/TtcA_N"/>
</dbReference>
<evidence type="ECO:0000256" key="6">
    <source>
        <dbReference type="ARBA" id="ARBA00022840"/>
    </source>
</evidence>
<dbReference type="Proteomes" id="UP001517367">
    <property type="component" value="Unassembled WGS sequence"/>
</dbReference>
<evidence type="ECO:0000259" key="9">
    <source>
        <dbReference type="SMART" id="SM00977"/>
    </source>
</evidence>
<dbReference type="SMART" id="SM00977">
    <property type="entry name" value="TilS_C"/>
    <property type="match status" value="1"/>
</dbReference>
<dbReference type="EMBL" id="SRMP02000005">
    <property type="protein sequence ID" value="MFN0290744.1"/>
    <property type="molecule type" value="Genomic_DNA"/>
</dbReference>
<keyword evidence="6 8" id="KW-0067">ATP-binding</keyword>
<sequence length="442" mass="50772">MSPLQQFTDYISQHQLFEKNDHVLLAVSGGKDSVLMTQLFKLAGFNFSIAHCNFNLRANEAQRDEAFVKLLADDMGVPFHVMHFDTKAFAVQNRISTQMAARQLRYEWFDALREQYHYQYVAVAHHQNDAIETVLLNLVRGTGISGMHGILPKRGRLIRPLLFLSRQEIDDIVASHNFSFVEDSSNQSSKYARNKIRLNVIPHLREINPRLEETFAENIHRFAETEVLVQSVVAEKRNQLFIPERGDIVIDIKELAALQPQKLLFFELLKPLNFTSSVVDEVLSSLDKQSGTSFYSNTHRLTVDRDRLVISPLVERKQELYYLHGEGSLKLGEERISLTLSENLNFKADKEVAYVDANLLIFPLIVRYRQPGDRFKPLGMKSLKKLSDFFVDEKVPVPQKDKVPLLINGNGDLLWVAGMRQDERYKVRATTKKVAIFELSNL</sequence>
<proteinExistence type="inferred from homology"/>
<name>A0ABW9JGI0_9SPHI</name>
<accession>A0ABW9JGI0</accession>
<keyword evidence="3 8" id="KW-0436">Ligase</keyword>
<dbReference type="GO" id="GO:0032267">
    <property type="term" value="F:tRNA(Ile)-lysidine synthase activity"/>
    <property type="evidence" value="ECO:0007669"/>
    <property type="project" value="UniProtKB-EC"/>
</dbReference>
<evidence type="ECO:0000313" key="11">
    <source>
        <dbReference type="Proteomes" id="UP001517367"/>
    </source>
</evidence>
<dbReference type="Pfam" id="PF01171">
    <property type="entry name" value="ATP_bind_3"/>
    <property type="match status" value="1"/>
</dbReference>
<keyword evidence="2 8" id="KW-0963">Cytoplasm</keyword>
<dbReference type="RefSeq" id="WP_138729964.1">
    <property type="nucleotide sequence ID" value="NZ_SRMP02000005.1"/>
</dbReference>
<dbReference type="InterPro" id="IPR014729">
    <property type="entry name" value="Rossmann-like_a/b/a_fold"/>
</dbReference>
<keyword evidence="11" id="KW-1185">Reference proteome</keyword>
<keyword evidence="4 8" id="KW-0819">tRNA processing</keyword>
<dbReference type="SUPFAM" id="SSF56037">
    <property type="entry name" value="PheT/TilS domain"/>
    <property type="match status" value="1"/>
</dbReference>
<evidence type="ECO:0000256" key="5">
    <source>
        <dbReference type="ARBA" id="ARBA00022741"/>
    </source>
</evidence>
<dbReference type="Pfam" id="PF11734">
    <property type="entry name" value="TilS_C"/>
    <property type="match status" value="1"/>
</dbReference>
<dbReference type="HAMAP" id="MF_01161">
    <property type="entry name" value="tRNA_Ile_lys_synt"/>
    <property type="match status" value="1"/>
</dbReference>
<evidence type="ECO:0000256" key="4">
    <source>
        <dbReference type="ARBA" id="ARBA00022694"/>
    </source>
</evidence>
<keyword evidence="5 8" id="KW-0547">Nucleotide-binding</keyword>
<gene>
    <name evidence="8 10" type="primary">tilS</name>
    <name evidence="10" type="ORF">E5L68_005045</name>
</gene>
<evidence type="ECO:0000313" key="10">
    <source>
        <dbReference type="EMBL" id="MFN0290744.1"/>
    </source>
</evidence>
<comment type="similarity">
    <text evidence="8">Belongs to the tRNA(Ile)-lysidine synthase family.</text>
</comment>
<comment type="subcellular location">
    <subcellularLocation>
        <location evidence="1 8">Cytoplasm</location>
    </subcellularLocation>
</comment>
<feature type="domain" description="Lysidine-tRNA(Ile) synthetase C-terminal" evidence="9">
    <location>
        <begin position="364"/>
        <end position="438"/>
    </location>
</feature>
<feature type="binding site" evidence="8">
    <location>
        <begin position="28"/>
        <end position="33"/>
    </location>
    <ligand>
        <name>ATP</name>
        <dbReference type="ChEBI" id="CHEBI:30616"/>
    </ligand>
</feature>
<dbReference type="PANTHER" id="PTHR43033:SF1">
    <property type="entry name" value="TRNA(ILE)-LYSIDINE SYNTHASE-RELATED"/>
    <property type="match status" value="1"/>
</dbReference>